<keyword evidence="2" id="KW-0472">Membrane</keyword>
<dbReference type="OrthoDB" id="2596619at2759"/>
<organism evidence="3 4">
    <name type="scientific">Cutaneotrichosporon oleaginosum</name>
    <dbReference type="NCBI Taxonomy" id="879819"/>
    <lineage>
        <taxon>Eukaryota</taxon>
        <taxon>Fungi</taxon>
        <taxon>Dikarya</taxon>
        <taxon>Basidiomycota</taxon>
        <taxon>Agaricomycotina</taxon>
        <taxon>Tremellomycetes</taxon>
        <taxon>Trichosporonales</taxon>
        <taxon>Trichosporonaceae</taxon>
        <taxon>Cutaneotrichosporon</taxon>
    </lineage>
</organism>
<dbReference type="STRING" id="879819.A0A0J0XLG4"/>
<dbReference type="RefSeq" id="XP_018278417.1">
    <property type="nucleotide sequence ID" value="XM_018426018.1"/>
</dbReference>
<feature type="compositionally biased region" description="Low complexity" evidence="1">
    <location>
        <begin position="943"/>
        <end position="963"/>
    </location>
</feature>
<reference evidence="3 4" key="1">
    <citation type="submission" date="2015-03" db="EMBL/GenBank/DDBJ databases">
        <title>Genomics and transcriptomics of the oil-accumulating basidiomycete yeast T. oleaginosus allow insights into substrate utilization and the diverse evolutionary trajectories of mating systems in fungi.</title>
        <authorList>
            <consortium name="DOE Joint Genome Institute"/>
            <person name="Kourist R."/>
            <person name="Kracht O."/>
            <person name="Bracharz F."/>
            <person name="Lipzen A."/>
            <person name="Nolan M."/>
            <person name="Ohm R."/>
            <person name="Grigoriev I."/>
            <person name="Sun S."/>
            <person name="Heitman J."/>
            <person name="Bruck T."/>
            <person name="Nowrousian M."/>
        </authorList>
    </citation>
    <scope>NUCLEOTIDE SEQUENCE [LARGE SCALE GENOMIC DNA]</scope>
    <source>
        <strain evidence="3 4">IBC0246</strain>
    </source>
</reference>
<feature type="compositionally biased region" description="Low complexity" evidence="1">
    <location>
        <begin position="1141"/>
        <end position="1159"/>
    </location>
</feature>
<feature type="transmembrane region" description="Helical" evidence="2">
    <location>
        <begin position="382"/>
        <end position="405"/>
    </location>
</feature>
<feature type="region of interest" description="Disordered" evidence="1">
    <location>
        <begin position="873"/>
        <end position="964"/>
    </location>
</feature>
<evidence type="ECO:0000256" key="1">
    <source>
        <dbReference type="SAM" id="MobiDB-lite"/>
    </source>
</evidence>
<gene>
    <name evidence="3" type="ORF">CC85DRAFT_312515</name>
</gene>
<dbReference type="Proteomes" id="UP000053611">
    <property type="component" value="Unassembled WGS sequence"/>
</dbReference>
<name>A0A0J0XLG4_9TREE</name>
<keyword evidence="2" id="KW-1133">Transmembrane helix</keyword>
<sequence>MGRFADKIADRLGEHPAGNHIRGKKWAEILGSALLALGVLALVGVWAAATAGYEATSRFSPNYNLTDSDHWFSKFIPGRTGNLCQPAYINPGQQFRTTNGVFLWEMGKQFNVTMAEVGNNSTMVNFNGTGQQYADNKLEHCDLSGLSIDMDLFQAQVDVKLYATCIDPEWPALLLSQNTYSVDQSRLLDNSLWFTNDLVMKSEYKERNDLQSALNNLAADLWRRQRAQYQTAEMPVIRGIRVVNQNNCGFATDDRKGCYESPLSVSNDSVGFYMFQNLSVETTMYNPQAWNVPTNNFIQSLFAAARYDFAVNQTNNVFVNSTARQAVITTTEDPNFNLTGGLTQLTGAQSFLDGGDFDAPKISRVRTSYLCIVSKMKPPADFAISVLGLAFALFGVVFGAVMMIVSKLTGKELGANPVVAAAAPGAALAQVATNLTRTSGEIEGDPEALNEKNRTADGITPINSHSHKVSDGSGGTAVPQYDSRAVTPAPSYNYGAKSAGAQYTPLKNNQSFDHLSDGTPSPSTTKHGFNSFASLNKLSEQPQMPGSAGAGGAADKGSSSGLAGLAGAAGGGLLGLAGGLLGSKFGNITPKNLSGTNLQGMTGGFGGAPAADAGPGAAPGGGFGGFASMIPGGQNIAGLAGKMPGGANLQNMAGNIPGAQNLQGMVGNVPGASNLQGMVGNVPGAANLQSMAGNIPGASNLQGMVAGVPGASTAGGMASNIPGMPQVSNLATNVPGVSNLQGMASSIPGAGSLQGLPANVPGAQNLTGAGLQNVVAAQPSMAQLGNAQNLAAAPSSAFSGLANAGTAAAAGLAGAGAGALATGAYMHSKDRSASGDSPLYMNSPSTIREVPENGAVTQPPAAAVTPAGAQVFRTPSNSSLKRANAPTSIDLSNTQPAIRATKGLPTSPGAPVRGLPTSPGRPARGIPTSPGAPQMRPLDPTLASVPSAPSAPAVPSVSQGAPAGSSFPTTAAAGLGAGALAAGAGYVAHQASQPKVDESVPQARDFVNAAPTAVPVGEPIAAAPVVPTAQLNATLSEAPSVQAEAPSVPQVPSQAQAPTGLGLDGLAADVQGRVDRAAAVADSHLAGTNIPAAGQNFVSAGQGFIQPAAATVTGAIAGAGGAAILDQTPRSPTVAGPPSFATPGARTAAGAPTTPTLAPRPRDITPMSPTSAGPPAGWNK</sequence>
<feature type="region of interest" description="Disordered" evidence="1">
    <location>
        <begin position="440"/>
        <end position="484"/>
    </location>
</feature>
<evidence type="ECO:0000313" key="3">
    <source>
        <dbReference type="EMBL" id="KLT41926.1"/>
    </source>
</evidence>
<protein>
    <submittedName>
        <fullName evidence="3">Uncharacterized protein</fullName>
    </submittedName>
</protein>
<dbReference type="AlphaFoldDB" id="A0A0J0XLG4"/>
<evidence type="ECO:0000256" key="2">
    <source>
        <dbReference type="SAM" id="Phobius"/>
    </source>
</evidence>
<dbReference type="EMBL" id="KQ087211">
    <property type="protein sequence ID" value="KLT41926.1"/>
    <property type="molecule type" value="Genomic_DNA"/>
</dbReference>
<feature type="compositionally biased region" description="Polar residues" evidence="1">
    <location>
        <begin position="873"/>
        <end position="896"/>
    </location>
</feature>
<feature type="transmembrane region" description="Helical" evidence="2">
    <location>
        <begin position="29"/>
        <end position="49"/>
    </location>
</feature>
<accession>A0A0J0XLG4</accession>
<keyword evidence="4" id="KW-1185">Reference proteome</keyword>
<keyword evidence="2" id="KW-0812">Transmembrane</keyword>
<feature type="region of interest" description="Disordered" evidence="1">
    <location>
        <begin position="1038"/>
        <end position="1057"/>
    </location>
</feature>
<proteinExistence type="predicted"/>
<feature type="region of interest" description="Disordered" evidence="1">
    <location>
        <begin position="828"/>
        <end position="852"/>
    </location>
</feature>
<feature type="region of interest" description="Disordered" evidence="1">
    <location>
        <begin position="1128"/>
        <end position="1180"/>
    </location>
</feature>
<dbReference type="GeneID" id="28986621"/>
<evidence type="ECO:0000313" key="4">
    <source>
        <dbReference type="Proteomes" id="UP000053611"/>
    </source>
</evidence>
<feature type="region of interest" description="Disordered" evidence="1">
    <location>
        <begin position="506"/>
        <end position="530"/>
    </location>
</feature>